<dbReference type="PROSITE" id="PS50943">
    <property type="entry name" value="HTH_CROC1"/>
    <property type="match status" value="1"/>
</dbReference>
<dbReference type="AlphaFoldDB" id="A0A9D2CE58"/>
<dbReference type="InterPro" id="IPR001387">
    <property type="entry name" value="Cro/C1-type_HTH"/>
</dbReference>
<dbReference type="Proteomes" id="UP000824135">
    <property type="component" value="Unassembled WGS sequence"/>
</dbReference>
<organism evidence="2 3">
    <name type="scientific">Candidatus Borkfalkia excrementavium</name>
    <dbReference type="NCBI Taxonomy" id="2838505"/>
    <lineage>
        <taxon>Bacteria</taxon>
        <taxon>Bacillati</taxon>
        <taxon>Bacillota</taxon>
        <taxon>Clostridia</taxon>
        <taxon>Christensenellales</taxon>
        <taxon>Christensenellaceae</taxon>
        <taxon>Candidatus Borkfalkia</taxon>
    </lineage>
</organism>
<dbReference type="Gene3D" id="1.10.260.40">
    <property type="entry name" value="lambda repressor-like DNA-binding domains"/>
    <property type="match status" value="1"/>
</dbReference>
<evidence type="ECO:0000259" key="1">
    <source>
        <dbReference type="PROSITE" id="PS50943"/>
    </source>
</evidence>
<name>A0A9D2CE58_9FIRM</name>
<evidence type="ECO:0000313" key="3">
    <source>
        <dbReference type="Proteomes" id="UP000824135"/>
    </source>
</evidence>
<dbReference type="Pfam" id="PF01381">
    <property type="entry name" value="HTH_3"/>
    <property type="match status" value="1"/>
</dbReference>
<reference evidence="2" key="1">
    <citation type="journal article" date="2021" name="PeerJ">
        <title>Extensive microbial diversity within the chicken gut microbiome revealed by metagenomics and culture.</title>
        <authorList>
            <person name="Gilroy R."/>
            <person name="Ravi A."/>
            <person name="Getino M."/>
            <person name="Pursley I."/>
            <person name="Horton D.L."/>
            <person name="Alikhan N.F."/>
            <person name="Baker D."/>
            <person name="Gharbi K."/>
            <person name="Hall N."/>
            <person name="Watson M."/>
            <person name="Adriaenssens E.M."/>
            <person name="Foster-Nyarko E."/>
            <person name="Jarju S."/>
            <person name="Secka A."/>
            <person name="Antonio M."/>
            <person name="Oren A."/>
            <person name="Chaudhuri R.R."/>
            <person name="La Ragione R."/>
            <person name="Hildebrand F."/>
            <person name="Pallen M.J."/>
        </authorList>
    </citation>
    <scope>NUCLEOTIDE SEQUENCE</scope>
    <source>
        <strain evidence="2">CHK199-9574</strain>
    </source>
</reference>
<proteinExistence type="predicted"/>
<dbReference type="CDD" id="cd00093">
    <property type="entry name" value="HTH_XRE"/>
    <property type="match status" value="1"/>
</dbReference>
<dbReference type="EMBL" id="DXCO01000003">
    <property type="protein sequence ID" value="HIY77458.1"/>
    <property type="molecule type" value="Genomic_DNA"/>
</dbReference>
<comment type="caution">
    <text evidence="2">The sequence shown here is derived from an EMBL/GenBank/DDBJ whole genome shotgun (WGS) entry which is preliminary data.</text>
</comment>
<gene>
    <name evidence="2" type="ORF">H9728_00260</name>
</gene>
<sequence>MNTINETDTDALISKNLKREIETSPRKKCEIAKEIGVSCSTITQYCKGEIQPSLSTFAKLCKALDISSEDILGV</sequence>
<protein>
    <submittedName>
        <fullName evidence="2">Helix-turn-helix domain-containing protein</fullName>
    </submittedName>
</protein>
<dbReference type="InterPro" id="IPR010982">
    <property type="entry name" value="Lambda_DNA-bd_dom_sf"/>
</dbReference>
<dbReference type="GO" id="GO:0003677">
    <property type="term" value="F:DNA binding"/>
    <property type="evidence" value="ECO:0007669"/>
    <property type="project" value="InterPro"/>
</dbReference>
<evidence type="ECO:0000313" key="2">
    <source>
        <dbReference type="EMBL" id="HIY77458.1"/>
    </source>
</evidence>
<dbReference type="SMART" id="SM00530">
    <property type="entry name" value="HTH_XRE"/>
    <property type="match status" value="1"/>
</dbReference>
<reference evidence="2" key="2">
    <citation type="submission" date="2021-04" db="EMBL/GenBank/DDBJ databases">
        <authorList>
            <person name="Gilroy R."/>
        </authorList>
    </citation>
    <scope>NUCLEOTIDE SEQUENCE</scope>
    <source>
        <strain evidence="2">CHK199-9574</strain>
    </source>
</reference>
<feature type="domain" description="HTH cro/C1-type" evidence="1">
    <location>
        <begin position="30"/>
        <end position="71"/>
    </location>
</feature>
<accession>A0A9D2CE58</accession>
<dbReference type="SUPFAM" id="SSF47413">
    <property type="entry name" value="lambda repressor-like DNA-binding domains"/>
    <property type="match status" value="1"/>
</dbReference>